<dbReference type="Proteomes" id="UP000187406">
    <property type="component" value="Unassembled WGS sequence"/>
</dbReference>
<keyword evidence="1" id="KW-0812">Transmembrane</keyword>
<evidence type="ECO:0000313" key="3">
    <source>
        <dbReference type="Proteomes" id="UP000187406"/>
    </source>
</evidence>
<protein>
    <recommendedName>
        <fullName evidence="4">Transmembrane protein</fullName>
    </recommendedName>
</protein>
<evidence type="ECO:0000313" key="2">
    <source>
        <dbReference type="EMBL" id="GAV90785.1"/>
    </source>
</evidence>
<sequence length="147" mass="17349">MLKEKAVVDLIWVLASIWVARLWLWPLWLWLWVARCWLSGFDLGSGYCSRERGEDSGFVTVVSRERRRWWLYASGGRWGGFRWVREGETTKRRIFVVSFSAESGRQIEREGRGEREEKMGECLRETEYENGNGLSFGVSVSFKWRSL</sequence>
<evidence type="ECO:0008006" key="4">
    <source>
        <dbReference type="Google" id="ProtNLM"/>
    </source>
</evidence>
<proteinExistence type="predicted"/>
<gene>
    <name evidence="2" type="ORF">CFOL_v3_34189</name>
</gene>
<dbReference type="AlphaFoldDB" id="A0A1Q3DED0"/>
<feature type="transmembrane region" description="Helical" evidence="1">
    <location>
        <begin position="12"/>
        <end position="33"/>
    </location>
</feature>
<organism evidence="2 3">
    <name type="scientific">Cephalotus follicularis</name>
    <name type="common">Albany pitcher plant</name>
    <dbReference type="NCBI Taxonomy" id="3775"/>
    <lineage>
        <taxon>Eukaryota</taxon>
        <taxon>Viridiplantae</taxon>
        <taxon>Streptophyta</taxon>
        <taxon>Embryophyta</taxon>
        <taxon>Tracheophyta</taxon>
        <taxon>Spermatophyta</taxon>
        <taxon>Magnoliopsida</taxon>
        <taxon>eudicotyledons</taxon>
        <taxon>Gunneridae</taxon>
        <taxon>Pentapetalae</taxon>
        <taxon>rosids</taxon>
        <taxon>fabids</taxon>
        <taxon>Oxalidales</taxon>
        <taxon>Cephalotaceae</taxon>
        <taxon>Cephalotus</taxon>
    </lineage>
</organism>
<keyword evidence="3" id="KW-1185">Reference proteome</keyword>
<feature type="non-terminal residue" evidence="2">
    <location>
        <position position="147"/>
    </location>
</feature>
<name>A0A1Q3DED0_CEPFO</name>
<evidence type="ECO:0000256" key="1">
    <source>
        <dbReference type="SAM" id="Phobius"/>
    </source>
</evidence>
<accession>A0A1Q3DED0</accession>
<keyword evidence="1" id="KW-1133">Transmembrane helix</keyword>
<comment type="caution">
    <text evidence="2">The sequence shown here is derived from an EMBL/GenBank/DDBJ whole genome shotgun (WGS) entry which is preliminary data.</text>
</comment>
<dbReference type="InParanoid" id="A0A1Q3DED0"/>
<reference evidence="3" key="1">
    <citation type="submission" date="2016-04" db="EMBL/GenBank/DDBJ databases">
        <title>Cephalotus genome sequencing.</title>
        <authorList>
            <person name="Fukushima K."/>
            <person name="Hasebe M."/>
            <person name="Fang X."/>
        </authorList>
    </citation>
    <scope>NUCLEOTIDE SEQUENCE [LARGE SCALE GENOMIC DNA]</scope>
    <source>
        <strain evidence="3">cv. St1</strain>
    </source>
</reference>
<dbReference type="EMBL" id="BDDD01006607">
    <property type="protein sequence ID" value="GAV90785.1"/>
    <property type="molecule type" value="Genomic_DNA"/>
</dbReference>
<keyword evidence="1" id="KW-0472">Membrane</keyword>